<dbReference type="GO" id="GO:0016746">
    <property type="term" value="F:acyltransferase activity"/>
    <property type="evidence" value="ECO:0007669"/>
    <property type="project" value="InterPro"/>
</dbReference>
<proteinExistence type="predicted"/>
<dbReference type="OrthoDB" id="152799at2"/>
<dbReference type="CDD" id="cd06551">
    <property type="entry name" value="LPLAT"/>
    <property type="match status" value="1"/>
</dbReference>
<sequence>MTKARVREPQGDELLVKKSAAWFLGGFHAFLRPYLRRHFHSIAIDRSTHPAVDFASDAPLIVYANHPSWWDPLIAHFLHRTLFPQRHFFAPIDADALEQYRVFEKLGFYGVKLSSTSGAASFLKKSVSILNQPDSAIWITPEGRFADVRDHGAELMPGLSHLCKRSDHAVALPLALEYVFWEERLPVCLVSLGVPLRTGDHPEWSKPDWAKHLAGGLRDAQTRLAELTISRSCEPFDNLLSGTSGSGWVYDSCRRVKAMLTGKSFKAGHGDQFQ</sequence>
<keyword evidence="3" id="KW-1185">Reference proteome</keyword>
<dbReference type="Proteomes" id="UP000319004">
    <property type="component" value="Chromosome"/>
</dbReference>
<reference evidence="2 3" key="1">
    <citation type="submission" date="2019-03" db="EMBL/GenBank/DDBJ databases">
        <title>Deep-cultivation of Planctomycetes and their phenomic and genomic characterization uncovers novel biology.</title>
        <authorList>
            <person name="Wiegand S."/>
            <person name="Jogler M."/>
            <person name="Boedeker C."/>
            <person name="Pinto D."/>
            <person name="Vollmers J."/>
            <person name="Rivas-Marin E."/>
            <person name="Kohn T."/>
            <person name="Peeters S.H."/>
            <person name="Heuer A."/>
            <person name="Rast P."/>
            <person name="Oberbeckmann S."/>
            <person name="Bunk B."/>
            <person name="Jeske O."/>
            <person name="Meyerdierks A."/>
            <person name="Storesund J.E."/>
            <person name="Kallscheuer N."/>
            <person name="Luecker S."/>
            <person name="Lage O.M."/>
            <person name="Pohl T."/>
            <person name="Merkel B.J."/>
            <person name="Hornburger P."/>
            <person name="Mueller R.-W."/>
            <person name="Bruemmer F."/>
            <person name="Labrenz M."/>
            <person name="Spormann A.M."/>
            <person name="Op den Camp H."/>
            <person name="Overmann J."/>
            <person name="Amann R."/>
            <person name="Jetten M.S.M."/>
            <person name="Mascher T."/>
            <person name="Medema M.H."/>
            <person name="Devos D.P."/>
            <person name="Kaster A.-K."/>
            <person name="Ovreas L."/>
            <person name="Rohde M."/>
            <person name="Galperin M.Y."/>
            <person name="Jogler C."/>
        </authorList>
    </citation>
    <scope>NUCLEOTIDE SEQUENCE [LARGE SCALE GENOMIC DNA]</scope>
    <source>
        <strain evidence="2 3">Enr13</strain>
    </source>
</reference>
<accession>A0A518HXD9</accession>
<dbReference type="InterPro" id="IPR002123">
    <property type="entry name" value="Plipid/glycerol_acylTrfase"/>
</dbReference>
<dbReference type="SUPFAM" id="SSF69593">
    <property type="entry name" value="Glycerol-3-phosphate (1)-acyltransferase"/>
    <property type="match status" value="1"/>
</dbReference>
<evidence type="ECO:0000259" key="1">
    <source>
        <dbReference type="SMART" id="SM00563"/>
    </source>
</evidence>
<evidence type="ECO:0000313" key="3">
    <source>
        <dbReference type="Proteomes" id="UP000319004"/>
    </source>
</evidence>
<gene>
    <name evidence="2" type="ORF">Enr13x_54140</name>
</gene>
<dbReference type="Pfam" id="PF01553">
    <property type="entry name" value="Acyltransferase"/>
    <property type="match status" value="1"/>
</dbReference>
<dbReference type="KEGG" id="snep:Enr13x_54140"/>
<dbReference type="SMART" id="SM00563">
    <property type="entry name" value="PlsC"/>
    <property type="match status" value="1"/>
</dbReference>
<feature type="domain" description="Phospholipid/glycerol acyltransferase" evidence="1">
    <location>
        <begin position="60"/>
        <end position="179"/>
    </location>
</feature>
<dbReference type="RefSeq" id="WP_145389679.1">
    <property type="nucleotide sequence ID" value="NZ_CP037423.1"/>
</dbReference>
<evidence type="ECO:0000313" key="2">
    <source>
        <dbReference type="EMBL" id="QDV45535.1"/>
    </source>
</evidence>
<name>A0A518HXD9_9BACT</name>
<organism evidence="2 3">
    <name type="scientific">Stieleria neptunia</name>
    <dbReference type="NCBI Taxonomy" id="2527979"/>
    <lineage>
        <taxon>Bacteria</taxon>
        <taxon>Pseudomonadati</taxon>
        <taxon>Planctomycetota</taxon>
        <taxon>Planctomycetia</taxon>
        <taxon>Pirellulales</taxon>
        <taxon>Pirellulaceae</taxon>
        <taxon>Stieleria</taxon>
    </lineage>
</organism>
<dbReference type="EMBL" id="CP037423">
    <property type="protein sequence ID" value="QDV45535.1"/>
    <property type="molecule type" value="Genomic_DNA"/>
</dbReference>
<protein>
    <recommendedName>
        <fullName evidence="1">Phospholipid/glycerol acyltransferase domain-containing protein</fullName>
    </recommendedName>
</protein>
<dbReference type="AlphaFoldDB" id="A0A518HXD9"/>